<dbReference type="Proteomes" id="UP000244910">
    <property type="component" value="Chromosome"/>
</dbReference>
<protein>
    <recommendedName>
        <fullName evidence="3">DUF3841 domain-containing protein</fullName>
    </recommendedName>
</protein>
<dbReference type="AlphaFoldDB" id="A0A2U8DWI7"/>
<evidence type="ECO:0008006" key="3">
    <source>
        <dbReference type="Google" id="ProtNLM"/>
    </source>
</evidence>
<dbReference type="OrthoDB" id="286252at2"/>
<proteinExistence type="predicted"/>
<name>A0A2U8DWI7_9CLOT</name>
<dbReference type="Pfam" id="PF12952">
    <property type="entry name" value="DUF3841"/>
    <property type="match status" value="1"/>
</dbReference>
<dbReference type="EMBL" id="CP020953">
    <property type="protein sequence ID" value="AWI06755.1"/>
    <property type="molecule type" value="Genomic_DNA"/>
</dbReference>
<dbReference type="RefSeq" id="WP_032077316.1">
    <property type="nucleotide sequence ID" value="NZ_CP020953.1"/>
</dbReference>
<dbReference type="KEGG" id="cdrk:B9W14_20390"/>
<organism evidence="1 2">
    <name type="scientific">Clostridium drakei</name>
    <dbReference type="NCBI Taxonomy" id="332101"/>
    <lineage>
        <taxon>Bacteria</taxon>
        <taxon>Bacillati</taxon>
        <taxon>Bacillota</taxon>
        <taxon>Clostridia</taxon>
        <taxon>Eubacteriales</taxon>
        <taxon>Clostridiaceae</taxon>
        <taxon>Clostridium</taxon>
    </lineage>
</organism>
<gene>
    <name evidence="1" type="ORF">B9W14_20390</name>
</gene>
<sequence>MKLWTIQNFNLYEKFKETKSFNADENYVWDDIIFQYKWMVEQMKKRIGLPTSEKIKYPIWAWCQWNGVKQKRPDLRYSAHLPKGTNGVLLELEVNDKSVLLSDFDDFNGVLNYGYLTDTEEEYDKFYNELERYGVCHEDLYNLDKSSNLLNHYRAKLYDSWERIFDLERDIVDESWSGRKENQSIQATLWEVKWEQVISCKKFVAR</sequence>
<dbReference type="InterPro" id="IPR024211">
    <property type="entry name" value="DUF3841"/>
</dbReference>
<keyword evidence="2" id="KW-1185">Reference proteome</keyword>
<accession>A0A2U8DWI7</accession>
<evidence type="ECO:0000313" key="1">
    <source>
        <dbReference type="EMBL" id="AWI06755.1"/>
    </source>
</evidence>
<reference evidence="2" key="1">
    <citation type="submission" date="2017-04" db="EMBL/GenBank/DDBJ databases">
        <authorList>
            <person name="Song Y."/>
            <person name="Cho B.-K."/>
        </authorList>
    </citation>
    <scope>NUCLEOTIDE SEQUENCE [LARGE SCALE GENOMIC DNA]</scope>
    <source>
        <strain evidence="2">SL1</strain>
    </source>
</reference>
<evidence type="ECO:0000313" key="2">
    <source>
        <dbReference type="Proteomes" id="UP000244910"/>
    </source>
</evidence>